<evidence type="ECO:0000313" key="1">
    <source>
        <dbReference type="EMBL" id="ERF60976.1"/>
    </source>
</evidence>
<dbReference type="PATRIC" id="fig|1125725.3.peg.990"/>
<proteinExistence type="predicted"/>
<dbReference type="EMBL" id="AUZJ01000020">
    <property type="protein sequence ID" value="ERF60976.1"/>
    <property type="molecule type" value="Genomic_DNA"/>
</dbReference>
<reference evidence="3 4" key="1">
    <citation type="submission" date="2013-08" db="EMBL/GenBank/DDBJ databases">
        <authorList>
            <person name="Durkin A.S."/>
            <person name="Haft D.R."/>
            <person name="McCorrison J."/>
            <person name="Torralba M."/>
            <person name="Gillis M."/>
            <person name="Haft D.H."/>
            <person name="Methe B."/>
            <person name="Sutton G."/>
            <person name="Nelson K.E."/>
        </authorList>
    </citation>
    <scope>NUCLEOTIDE SEQUENCE [LARGE SCALE GENOMIC DNA]</scope>
    <source>
        <strain evidence="2 4">ATCC 35536</strain>
        <strain evidence="1 3">VPI DR56BR1116</strain>
    </source>
</reference>
<dbReference type="AlphaFoldDB" id="U1FNA4"/>
<accession>U1FNA4</accession>
<dbReference type="RefSeq" id="WP_021330037.1">
    <property type="nucleotide sequence ID" value="NZ_AUZJ01000020.1"/>
</dbReference>
<organism evidence="1 3">
    <name type="scientific">Treponema socranskii subsp. socranskii VPI DR56BR1116 = ATCC 35536</name>
    <dbReference type="NCBI Taxonomy" id="1125725"/>
    <lineage>
        <taxon>Bacteria</taxon>
        <taxon>Pseudomonadati</taxon>
        <taxon>Spirochaetota</taxon>
        <taxon>Spirochaetia</taxon>
        <taxon>Spirochaetales</taxon>
        <taxon>Treponemataceae</taxon>
        <taxon>Treponema</taxon>
    </lineage>
</organism>
<dbReference type="STRING" id="1125725.HMPREF1325_1215"/>
<dbReference type="Proteomes" id="UP000016412">
    <property type="component" value="Unassembled WGS sequence"/>
</dbReference>
<evidence type="ECO:0000313" key="3">
    <source>
        <dbReference type="Proteomes" id="UP000016412"/>
    </source>
</evidence>
<sequence length="104" mass="12074">MKKMQREYKVIDFPPLTDKERAILEEMDKTPDSEIDFSDIPPSKPTANGGFYYIQSLKMPKTDIHTKIDNDNLAWLKQAGKGYQARLNNVIRWARLNNCPISQM</sequence>
<gene>
    <name evidence="2" type="ORF">HMPREF0860_1908</name>
    <name evidence="1" type="ORF">HMPREF1325_1215</name>
</gene>
<dbReference type="Proteomes" id="UP000016646">
    <property type="component" value="Unassembled WGS sequence"/>
</dbReference>
<dbReference type="OrthoDB" id="9796641at2"/>
<dbReference type="EMBL" id="AVQI01000030">
    <property type="protein sequence ID" value="ERK03828.1"/>
    <property type="molecule type" value="Genomic_DNA"/>
</dbReference>
<dbReference type="eggNOG" id="COG3514">
    <property type="taxonomic scope" value="Bacteria"/>
</dbReference>
<evidence type="ECO:0000313" key="4">
    <source>
        <dbReference type="Proteomes" id="UP000016646"/>
    </source>
</evidence>
<comment type="caution">
    <text evidence="1">The sequence shown here is derived from an EMBL/GenBank/DDBJ whole genome shotgun (WGS) entry which is preliminary data.</text>
</comment>
<keyword evidence="4" id="KW-1185">Reference proteome</keyword>
<protein>
    <submittedName>
        <fullName evidence="1">PF14384 domain protein</fullName>
    </submittedName>
</protein>
<dbReference type="Pfam" id="PF14384">
    <property type="entry name" value="BrnA_antitoxin"/>
    <property type="match status" value="1"/>
</dbReference>
<evidence type="ECO:0000313" key="2">
    <source>
        <dbReference type="EMBL" id="ERK03828.1"/>
    </source>
</evidence>
<dbReference type="InterPro" id="IPR025528">
    <property type="entry name" value="BrnA_antitoxin"/>
</dbReference>
<name>U1FNA4_TRESO</name>